<accession>A0A7C5U322</accession>
<dbReference type="AlphaFoldDB" id="A0A7C5U322"/>
<reference evidence="1" key="1">
    <citation type="journal article" date="2020" name="mSystems">
        <title>Genome- and Community-Level Interaction Insights into Carbon Utilization and Element Cycling Functions of Hydrothermarchaeota in Hydrothermal Sediment.</title>
        <authorList>
            <person name="Zhou Z."/>
            <person name="Liu Y."/>
            <person name="Xu W."/>
            <person name="Pan J."/>
            <person name="Luo Z.H."/>
            <person name="Li M."/>
        </authorList>
    </citation>
    <scope>NUCLEOTIDE SEQUENCE [LARGE SCALE GENOMIC DNA]</scope>
    <source>
        <strain evidence="1">SpSt-1088</strain>
    </source>
</reference>
<gene>
    <name evidence="1" type="ORF">ENM46_01690</name>
</gene>
<evidence type="ECO:0008006" key="2">
    <source>
        <dbReference type="Google" id="ProtNLM"/>
    </source>
</evidence>
<comment type="caution">
    <text evidence="1">The sequence shown here is derived from an EMBL/GenBank/DDBJ whole genome shotgun (WGS) entry which is preliminary data.</text>
</comment>
<protein>
    <recommendedName>
        <fullName evidence="2">DRTGG domain-containing protein</fullName>
    </recommendedName>
</protein>
<dbReference type="InterPro" id="IPR028979">
    <property type="entry name" value="Ser_kin/Pase_Hpr-like_N_sf"/>
</dbReference>
<dbReference type="EMBL" id="DRXW01000110">
    <property type="protein sequence ID" value="HHR33643.1"/>
    <property type="molecule type" value="Genomic_DNA"/>
</dbReference>
<dbReference type="SUPFAM" id="SSF75138">
    <property type="entry name" value="HprK N-terminal domain-like"/>
    <property type="match status" value="1"/>
</dbReference>
<dbReference type="Gene3D" id="3.40.1390.20">
    <property type="entry name" value="HprK N-terminal domain-like"/>
    <property type="match status" value="1"/>
</dbReference>
<name>A0A7C5U322_9BACT</name>
<organism evidence="1">
    <name type="scientific">Fervidobacterium nodosum</name>
    <dbReference type="NCBI Taxonomy" id="2424"/>
    <lineage>
        <taxon>Bacteria</taxon>
        <taxon>Thermotogati</taxon>
        <taxon>Thermotogota</taxon>
        <taxon>Thermotogae</taxon>
        <taxon>Thermotogales</taxon>
        <taxon>Fervidobacteriaceae</taxon>
        <taxon>Fervidobacterium</taxon>
    </lineage>
</organism>
<evidence type="ECO:0000313" key="1">
    <source>
        <dbReference type="EMBL" id="HHR33643.1"/>
    </source>
</evidence>
<proteinExistence type="predicted"/>
<sequence>MKLKQLLELVEGEIIISTDSNVEEIDIEKVAASDLMSDVLALSEPGSLLVTGLATPQCVRTAGVVGIPVVLIVRNREIMPETKKAAEMSGVVLCVTKKGMYEVCGLLYQAGLKPVYGQA</sequence>